<organism evidence="2 3">
    <name type="scientific">Mycena pura</name>
    <dbReference type="NCBI Taxonomy" id="153505"/>
    <lineage>
        <taxon>Eukaryota</taxon>
        <taxon>Fungi</taxon>
        <taxon>Dikarya</taxon>
        <taxon>Basidiomycota</taxon>
        <taxon>Agaricomycotina</taxon>
        <taxon>Agaricomycetes</taxon>
        <taxon>Agaricomycetidae</taxon>
        <taxon>Agaricales</taxon>
        <taxon>Marasmiineae</taxon>
        <taxon>Mycenaceae</taxon>
        <taxon>Mycena</taxon>
    </lineage>
</organism>
<accession>A0AAD7E0S9</accession>
<gene>
    <name evidence="2" type="ORF">GGX14DRAFT_663474</name>
</gene>
<dbReference type="EMBL" id="JARJCW010000007">
    <property type="protein sequence ID" value="KAJ7222371.1"/>
    <property type="molecule type" value="Genomic_DNA"/>
</dbReference>
<evidence type="ECO:0000256" key="1">
    <source>
        <dbReference type="SAM" id="MobiDB-lite"/>
    </source>
</evidence>
<dbReference type="Proteomes" id="UP001219525">
    <property type="component" value="Unassembled WGS sequence"/>
</dbReference>
<evidence type="ECO:0000313" key="3">
    <source>
        <dbReference type="Proteomes" id="UP001219525"/>
    </source>
</evidence>
<feature type="compositionally biased region" description="Basic residues" evidence="1">
    <location>
        <begin position="227"/>
        <end position="236"/>
    </location>
</feature>
<keyword evidence="3" id="KW-1185">Reference proteome</keyword>
<name>A0AAD7E0S9_9AGAR</name>
<comment type="caution">
    <text evidence="2">The sequence shown here is derived from an EMBL/GenBank/DDBJ whole genome shotgun (WGS) entry which is preliminary data.</text>
</comment>
<feature type="compositionally biased region" description="Pro residues" evidence="1">
    <location>
        <begin position="190"/>
        <end position="201"/>
    </location>
</feature>
<evidence type="ECO:0000313" key="2">
    <source>
        <dbReference type="EMBL" id="KAJ7222371.1"/>
    </source>
</evidence>
<reference evidence="2" key="1">
    <citation type="submission" date="2023-03" db="EMBL/GenBank/DDBJ databases">
        <title>Massive genome expansion in bonnet fungi (Mycena s.s.) driven by repeated elements and novel gene families across ecological guilds.</title>
        <authorList>
            <consortium name="Lawrence Berkeley National Laboratory"/>
            <person name="Harder C.B."/>
            <person name="Miyauchi S."/>
            <person name="Viragh M."/>
            <person name="Kuo A."/>
            <person name="Thoen E."/>
            <person name="Andreopoulos B."/>
            <person name="Lu D."/>
            <person name="Skrede I."/>
            <person name="Drula E."/>
            <person name="Henrissat B."/>
            <person name="Morin E."/>
            <person name="Kohler A."/>
            <person name="Barry K."/>
            <person name="LaButti K."/>
            <person name="Morin E."/>
            <person name="Salamov A."/>
            <person name="Lipzen A."/>
            <person name="Mereny Z."/>
            <person name="Hegedus B."/>
            <person name="Baldrian P."/>
            <person name="Stursova M."/>
            <person name="Weitz H."/>
            <person name="Taylor A."/>
            <person name="Grigoriev I.V."/>
            <person name="Nagy L.G."/>
            <person name="Martin F."/>
            <person name="Kauserud H."/>
        </authorList>
    </citation>
    <scope>NUCLEOTIDE SEQUENCE</scope>
    <source>
        <strain evidence="2">9144</strain>
    </source>
</reference>
<feature type="region of interest" description="Disordered" evidence="1">
    <location>
        <begin position="171"/>
        <end position="271"/>
    </location>
</feature>
<sequence>MPVSSLPPVHAPLCNGFQYSRPVDIERSGVRLYIALQSHLTPTFLDAANELLSWAELPPAQFRRHSRKNTRDRLEAAGIPLHLFTSCPRHQENCKAVYFDMLRMLQSRRADVDSDSALQARTNALLIRLTSNFYRLPSSASGQPQVLHGRISLPESLQRSLALGITTCTPHLAPSKPSGAVPDTSAASAMPPPDAFPPRPAPACRKRPWHAASKAEPRWTSPDALHGARRPRKRSRLPQSATVSMSRAAEQEQENQVPGPEREPDPATYAYKCPPLTKRFGIFCTAKSSMHRPRSVRAC</sequence>
<proteinExistence type="predicted"/>
<dbReference type="AlphaFoldDB" id="A0AAD7E0S9"/>
<protein>
    <submittedName>
        <fullName evidence="2">Uncharacterized protein</fullName>
    </submittedName>
</protein>